<dbReference type="InterPro" id="IPR040044">
    <property type="entry name" value="SRR1L"/>
</dbReference>
<accession>A0A078K3H6</accession>
<gene>
    <name evidence="4" type="ORF">PY17X_0310100</name>
    <name evidence="3" type="ORF">PYYM_0310400</name>
</gene>
<dbReference type="OMA" id="HCDISLY"/>
<dbReference type="KEGG" id="pyo:PY17X_0310100"/>
<evidence type="ECO:0000313" key="6">
    <source>
        <dbReference type="Proteomes" id="UP000072904"/>
    </source>
</evidence>
<reference evidence="5 6" key="1">
    <citation type="journal article" date="2014" name="BMC Biol.">
        <title>A comprehensive evaluation of rodent malaria parasite genomes and gene expression.</title>
        <authorList>
            <person name="Otto T.D."/>
            <person name="Bohme U."/>
            <person name="Jackson A.P."/>
            <person name="Hunt M."/>
            <person name="Franke-Fayard B."/>
            <person name="Hoeijmakers W.A."/>
            <person name="Religa A.A."/>
            <person name="Robertson L."/>
            <person name="Sanders M."/>
            <person name="Ogun S.A."/>
            <person name="Cunningham D."/>
            <person name="Erhart A."/>
            <person name="Billker O."/>
            <person name="Khan S.M."/>
            <person name="Stunnenberg H.G."/>
            <person name="Langhorne J."/>
            <person name="Holder A.A."/>
            <person name="Waters A.P."/>
            <person name="Newbold C.I."/>
            <person name="Pain A."/>
            <person name="Berriman M."/>
            <person name="Janse C.J."/>
        </authorList>
    </citation>
    <scope>NUCLEOTIDE SEQUENCE [LARGE SCALE GENOMIC DNA]</scope>
    <source>
        <strain evidence="4 5">17X</strain>
        <strain evidence="3 6">YM</strain>
    </source>
</reference>
<comment type="similarity">
    <text evidence="1">Belongs to the SRR1 family.</text>
</comment>
<dbReference type="VEuPathDB" id="PlasmoDB:PYYM_0310400"/>
<feature type="domain" description="SRR1-like" evidence="2">
    <location>
        <begin position="90"/>
        <end position="321"/>
    </location>
</feature>
<dbReference type="RefSeq" id="XP_730948.1">
    <property type="nucleotide sequence ID" value="XM_725855.1"/>
</dbReference>
<evidence type="ECO:0000256" key="1">
    <source>
        <dbReference type="ARBA" id="ARBA00009856"/>
    </source>
</evidence>
<name>A0A078K3H6_PLAYE</name>
<dbReference type="EMBL" id="LM993657">
    <property type="protein sequence ID" value="VTZ72534.1"/>
    <property type="molecule type" value="Genomic_DNA"/>
</dbReference>
<protein>
    <submittedName>
        <fullName evidence="4">SRR1-like protein</fullName>
    </submittedName>
</protein>
<dbReference type="OrthoDB" id="551431at2759"/>
<dbReference type="VEuPathDB" id="PlasmoDB:Py17XNL_000303673"/>
<organism evidence="4 5">
    <name type="scientific">Plasmodium yoelii</name>
    <dbReference type="NCBI Taxonomy" id="5861"/>
    <lineage>
        <taxon>Eukaryota</taxon>
        <taxon>Sar</taxon>
        <taxon>Alveolata</taxon>
        <taxon>Apicomplexa</taxon>
        <taxon>Aconoidasida</taxon>
        <taxon>Haemosporida</taxon>
        <taxon>Plasmodiidae</taxon>
        <taxon>Plasmodium</taxon>
        <taxon>Plasmodium (Vinckeia)</taxon>
    </lineage>
</organism>
<evidence type="ECO:0000313" key="5">
    <source>
        <dbReference type="Proteomes" id="UP000072874"/>
    </source>
</evidence>
<dbReference type="InterPro" id="IPR012942">
    <property type="entry name" value="SRR1-like"/>
</dbReference>
<sequence length="349" mass="41246">MDGWINVPQKHKTLNKKKIWIKNEAKEGLNKDELDDKNISDINDINDISEIYEKQKKKTYDKNKYVEHVHNGVKKIMNSLEKSVFFENFKKKFKEIKKENIIIQSAICLGLGSLTDINLNNKNACMYQLAFILLVSKNYNIKHIYIYDPKISNTDLNVYKILNVQVLSSYTSISKQLAENEKEITVCNLKENENVLLFMPHCDISLYGEVLYNIFIYEKLSYPNMNFLLIPEKTIYIGNSFDYYKDHIYQHKPFGIPSFAIELLQKNEQSENIKWDITHLNKVKKNFKYSHFIFYILNFLNEIKFPICSEQVHAFNDLSIITFQKLPDQFIFWLNIYNSLLAHTTGKKK</sequence>
<dbReference type="GeneID" id="3830174"/>
<evidence type="ECO:0000313" key="3">
    <source>
        <dbReference type="EMBL" id="CDU16288.1"/>
    </source>
</evidence>
<reference evidence="4" key="3">
    <citation type="submission" date="2014-05" db="EMBL/GenBank/DDBJ databases">
        <authorList>
            <person name="Aslett M.A."/>
            <person name="De Silva N."/>
        </authorList>
    </citation>
    <scope>NUCLEOTIDE SEQUENCE</scope>
    <source>
        <strain evidence="4">17X</strain>
    </source>
</reference>
<dbReference type="VEuPathDB" id="PlasmoDB:PY17X_0310100"/>
<reference evidence="4" key="4">
    <citation type="submission" date="2019-05" db="EMBL/GenBank/DDBJ databases">
        <authorList>
            <consortium name="Pathogen Informatics"/>
        </authorList>
    </citation>
    <scope>NUCLEOTIDE SEQUENCE</scope>
    <source>
        <strain evidence="4">17X</strain>
    </source>
</reference>
<dbReference type="GO" id="GO:0005737">
    <property type="term" value="C:cytoplasm"/>
    <property type="evidence" value="ECO:0007669"/>
    <property type="project" value="TreeGrafter"/>
</dbReference>
<dbReference type="PANTHER" id="PTHR28626">
    <property type="entry name" value="SRR1-LIKE PROTEIN"/>
    <property type="match status" value="1"/>
</dbReference>
<dbReference type="AlphaFoldDB" id="A0A078K3H6"/>
<dbReference type="Pfam" id="PF07985">
    <property type="entry name" value="SRR1"/>
    <property type="match status" value="1"/>
</dbReference>
<dbReference type="Proteomes" id="UP000072904">
    <property type="component" value="Chromosome 3"/>
</dbReference>
<reference evidence="3" key="2">
    <citation type="submission" date="2014-05" db="EMBL/GenBank/DDBJ databases">
        <authorList>
            <person name="Aslett A.Martin."/>
            <person name="De Silva Nishadi"/>
        </authorList>
    </citation>
    <scope>NUCLEOTIDE SEQUENCE</scope>
    <source>
        <strain evidence="3">YM</strain>
    </source>
</reference>
<dbReference type="VEuPathDB" id="PlasmoDB:PY02990"/>
<evidence type="ECO:0000259" key="2">
    <source>
        <dbReference type="Pfam" id="PF07985"/>
    </source>
</evidence>
<dbReference type="GO" id="GO:0005634">
    <property type="term" value="C:nucleus"/>
    <property type="evidence" value="ECO:0007669"/>
    <property type="project" value="TreeGrafter"/>
</dbReference>
<evidence type="ECO:0000313" key="4">
    <source>
        <dbReference type="EMBL" id="VTZ72534.1"/>
    </source>
</evidence>
<dbReference type="PANTHER" id="PTHR28626:SF3">
    <property type="entry name" value="SRR1-LIKE PROTEIN"/>
    <property type="match status" value="1"/>
</dbReference>
<dbReference type="EMBL" id="LK934631">
    <property type="protein sequence ID" value="CDU16288.1"/>
    <property type="molecule type" value="Genomic_DNA"/>
</dbReference>
<proteinExistence type="inferred from homology"/>
<dbReference type="Proteomes" id="UP000072874">
    <property type="component" value="Chromosome 3"/>
</dbReference>